<dbReference type="EMBL" id="ANIX01001263">
    <property type="protein sequence ID" value="ETP20052.1"/>
    <property type="molecule type" value="Genomic_DNA"/>
</dbReference>
<accession>W2XC11</accession>
<evidence type="ECO:0000313" key="1">
    <source>
        <dbReference type="EMBL" id="ETP20052.1"/>
    </source>
</evidence>
<sequence length="132" mass="14996">MGFSRELADEALLKNKAGVLEALALRHNIARSALRKNYHLSFGDMARKRKRTAATTIPYAYQCVSRKLNQVCGLEFLRKELQRTIIVLRQVGLIGWKIAGVHILRGLDQGEPLPELNSMFFFTVLRCFSGFD</sequence>
<gene>
    <name evidence="1" type="ORF">F441_06151</name>
</gene>
<dbReference type="AlphaFoldDB" id="W2XC11"/>
<protein>
    <submittedName>
        <fullName evidence="1">Uncharacterized protein</fullName>
    </submittedName>
</protein>
<comment type="caution">
    <text evidence="1">The sequence shown here is derived from an EMBL/GenBank/DDBJ whole genome shotgun (WGS) entry which is preliminary data.</text>
</comment>
<proteinExistence type="predicted"/>
<reference evidence="1 2" key="1">
    <citation type="submission" date="2013-11" db="EMBL/GenBank/DDBJ databases">
        <title>The Genome Sequence of Phytophthora parasitica CJ01A1.</title>
        <authorList>
            <consortium name="The Broad Institute Genomics Platform"/>
            <person name="Russ C."/>
            <person name="Tyler B."/>
            <person name="Panabieres F."/>
            <person name="Shan W."/>
            <person name="Tripathy S."/>
            <person name="Grunwald N."/>
            <person name="Machado M."/>
            <person name="Johnson C.S."/>
            <person name="Walker B."/>
            <person name="Young S.K."/>
            <person name="Zeng Q."/>
            <person name="Gargeya S."/>
            <person name="Fitzgerald M."/>
            <person name="Haas B."/>
            <person name="Abouelleil A."/>
            <person name="Allen A.W."/>
            <person name="Alvarado L."/>
            <person name="Arachchi H.M."/>
            <person name="Berlin A.M."/>
            <person name="Chapman S.B."/>
            <person name="Gainer-Dewar J."/>
            <person name="Goldberg J."/>
            <person name="Griggs A."/>
            <person name="Gujja S."/>
            <person name="Hansen M."/>
            <person name="Howarth C."/>
            <person name="Imamovic A."/>
            <person name="Ireland A."/>
            <person name="Larimer J."/>
            <person name="McCowan C."/>
            <person name="Murphy C."/>
            <person name="Pearson M."/>
            <person name="Poon T.W."/>
            <person name="Priest M."/>
            <person name="Roberts A."/>
            <person name="Saif S."/>
            <person name="Shea T."/>
            <person name="Sisk P."/>
            <person name="Sykes S."/>
            <person name="Wortman J."/>
            <person name="Nusbaum C."/>
            <person name="Birren B."/>
        </authorList>
    </citation>
    <scope>NUCLEOTIDE SEQUENCE [LARGE SCALE GENOMIC DNA]</scope>
    <source>
        <strain evidence="1 2">CJ01A1</strain>
    </source>
</reference>
<organism evidence="1 2">
    <name type="scientific">Phytophthora nicotianae CJ01A1</name>
    <dbReference type="NCBI Taxonomy" id="1317063"/>
    <lineage>
        <taxon>Eukaryota</taxon>
        <taxon>Sar</taxon>
        <taxon>Stramenopiles</taxon>
        <taxon>Oomycota</taxon>
        <taxon>Peronosporomycetes</taxon>
        <taxon>Peronosporales</taxon>
        <taxon>Peronosporaceae</taxon>
        <taxon>Phytophthora</taxon>
    </lineage>
</organism>
<evidence type="ECO:0000313" key="2">
    <source>
        <dbReference type="Proteomes" id="UP000018958"/>
    </source>
</evidence>
<dbReference type="Proteomes" id="UP000018958">
    <property type="component" value="Unassembled WGS sequence"/>
</dbReference>
<name>W2XC11_PHYNI</name>